<evidence type="ECO:0000256" key="7">
    <source>
        <dbReference type="SAM" id="Phobius"/>
    </source>
</evidence>
<gene>
    <name evidence="8" type="ORF">PTSG_04541</name>
</gene>
<feature type="transmembrane region" description="Helical" evidence="7">
    <location>
        <begin position="298"/>
        <end position="317"/>
    </location>
</feature>
<evidence type="ECO:0000256" key="5">
    <source>
        <dbReference type="ARBA" id="ARBA00034769"/>
    </source>
</evidence>
<sequence>MGIFNPDPYDHLKDPPLWKKDLRRSKQSSTSYVQPLSIFRQGLFSVWRYSIWQAVVPELLIWLLMYGIVGAVYRLSDDHVQSRMEAFFSYCKSFQGLIPLTFVLGFYVTQVYGRWWSQWQAIPWIGKIAILIHDMDDRDGPEGLHVRWTFMRWILLGMGITFQRISTSFRKLYPDLQSFMDAGLLTHEERELLETCEAQVEICYLWAGELLRRAERDRPQHVVSSSHLRLLRTELVAWRTSNAILRGFNNHPIPIVMVNIIGFAVYSYFLAAVFGRQFHLSNEAAPSSSPRLRNGETVDYYLPWFGMMEFIFFVGWFKVSAMMYDPFSAHGCEHVLKRVWDEEVSWGRQGAAFRYWKHMPSMDAPLGMDATFGHIPFGLEPTKATPLLTSTEIEEEVGLGDEAGTYMHHRKTITQRPFGPPMMQSTAFRAHVTQDSLDRTPTRPNDSNGNSSGGGGGGGLREPLLGNNEELIDTGE</sequence>
<comment type="subcellular location">
    <subcellularLocation>
        <location evidence="1">Membrane</location>
    </subcellularLocation>
</comment>
<dbReference type="RefSeq" id="XP_004994637.1">
    <property type="nucleotide sequence ID" value="XM_004994580.1"/>
</dbReference>
<dbReference type="STRING" id="946362.F2U7Q9"/>
<evidence type="ECO:0000256" key="4">
    <source>
        <dbReference type="ARBA" id="ARBA00023136"/>
    </source>
</evidence>
<reference evidence="8" key="1">
    <citation type="submission" date="2009-08" db="EMBL/GenBank/DDBJ databases">
        <title>Annotation of Salpingoeca rosetta.</title>
        <authorList>
            <consortium name="The Broad Institute Genome Sequencing Platform"/>
            <person name="Russ C."/>
            <person name="Cuomo C."/>
            <person name="Burger G."/>
            <person name="Gray M.W."/>
            <person name="Holland P.W.H."/>
            <person name="King N."/>
            <person name="Lang F.B.F."/>
            <person name="Roger A.J."/>
            <person name="Ruiz-Trillo I."/>
            <person name="Young S.K."/>
            <person name="Zeng Q."/>
            <person name="Gargeya S."/>
            <person name="Alvarado L."/>
            <person name="Berlin A."/>
            <person name="Chapman S.B."/>
            <person name="Chen Z."/>
            <person name="Freedman E."/>
            <person name="Gellesch M."/>
            <person name="Goldberg J."/>
            <person name="Griggs A."/>
            <person name="Gujja S."/>
            <person name="Heilman E."/>
            <person name="Heiman D."/>
            <person name="Howarth C."/>
            <person name="Mehta T."/>
            <person name="Neiman D."/>
            <person name="Pearson M."/>
            <person name="Roberts A."/>
            <person name="Saif S."/>
            <person name="Shea T."/>
            <person name="Shenoy N."/>
            <person name="Sisk P."/>
            <person name="Stolte C."/>
            <person name="Sykes S."/>
            <person name="White J."/>
            <person name="Yandava C."/>
            <person name="Haas B."/>
            <person name="Nusbaum C."/>
            <person name="Birren B."/>
        </authorList>
    </citation>
    <scope>NUCLEOTIDE SEQUENCE [LARGE SCALE GENOMIC DNA]</scope>
    <source>
        <strain evidence="8">ATCC 50818</strain>
    </source>
</reference>
<keyword evidence="2 7" id="KW-0812">Transmembrane</keyword>
<protein>
    <recommendedName>
        <fullName evidence="10">Bestrophin homolog</fullName>
    </recommendedName>
</protein>
<evidence type="ECO:0000313" key="8">
    <source>
        <dbReference type="EMBL" id="EGD72814.1"/>
    </source>
</evidence>
<dbReference type="Pfam" id="PF01062">
    <property type="entry name" value="Bestrophin"/>
    <property type="match status" value="1"/>
</dbReference>
<feature type="transmembrane region" description="Helical" evidence="7">
    <location>
        <begin position="87"/>
        <end position="108"/>
    </location>
</feature>
<dbReference type="EMBL" id="GL832964">
    <property type="protein sequence ID" value="EGD72814.1"/>
    <property type="molecule type" value="Genomic_DNA"/>
</dbReference>
<dbReference type="PANTHER" id="PTHR10736:SF0">
    <property type="entry name" value="BESTROPHIN HOMOLOG"/>
    <property type="match status" value="1"/>
</dbReference>
<name>F2U7Q9_SALR5</name>
<evidence type="ECO:0000256" key="2">
    <source>
        <dbReference type="ARBA" id="ARBA00022692"/>
    </source>
</evidence>
<dbReference type="InterPro" id="IPR021134">
    <property type="entry name" value="Bestrophin-like"/>
</dbReference>
<keyword evidence="3 7" id="KW-1133">Transmembrane helix</keyword>
<dbReference type="FunCoup" id="F2U7Q9">
    <property type="interactions" value="118"/>
</dbReference>
<feature type="region of interest" description="Disordered" evidence="6">
    <location>
        <begin position="434"/>
        <end position="476"/>
    </location>
</feature>
<organism evidence="9">
    <name type="scientific">Salpingoeca rosetta (strain ATCC 50818 / BSB-021)</name>
    <dbReference type="NCBI Taxonomy" id="946362"/>
    <lineage>
        <taxon>Eukaryota</taxon>
        <taxon>Choanoflagellata</taxon>
        <taxon>Craspedida</taxon>
        <taxon>Salpingoecidae</taxon>
        <taxon>Salpingoeca</taxon>
    </lineage>
</organism>
<evidence type="ECO:0000256" key="6">
    <source>
        <dbReference type="SAM" id="MobiDB-lite"/>
    </source>
</evidence>
<dbReference type="Proteomes" id="UP000007799">
    <property type="component" value="Unassembled WGS sequence"/>
</dbReference>
<evidence type="ECO:0000313" key="9">
    <source>
        <dbReference type="Proteomes" id="UP000007799"/>
    </source>
</evidence>
<dbReference type="eggNOG" id="KOG3547">
    <property type="taxonomic scope" value="Eukaryota"/>
</dbReference>
<evidence type="ECO:0000256" key="1">
    <source>
        <dbReference type="ARBA" id="ARBA00004370"/>
    </source>
</evidence>
<evidence type="ECO:0000256" key="3">
    <source>
        <dbReference type="ARBA" id="ARBA00022989"/>
    </source>
</evidence>
<comment type="similarity">
    <text evidence="5">Belongs to the anion channel-forming bestrophin (TC 1.A.46) family. Calcium-sensitive chloride channel subfamily.</text>
</comment>
<dbReference type="OMA" id="CQLISWP"/>
<dbReference type="PANTHER" id="PTHR10736">
    <property type="entry name" value="BESTROPHIN"/>
    <property type="match status" value="1"/>
</dbReference>
<dbReference type="InParanoid" id="F2U7Q9"/>
<feature type="compositionally biased region" description="Gly residues" evidence="6">
    <location>
        <begin position="451"/>
        <end position="460"/>
    </location>
</feature>
<dbReference type="GeneID" id="16075220"/>
<dbReference type="KEGG" id="sre:PTSG_04541"/>
<keyword evidence="9" id="KW-1185">Reference proteome</keyword>
<feature type="transmembrane region" description="Helical" evidence="7">
    <location>
        <begin position="51"/>
        <end position="75"/>
    </location>
</feature>
<feature type="transmembrane region" description="Helical" evidence="7">
    <location>
        <begin position="255"/>
        <end position="278"/>
    </location>
</feature>
<accession>F2U7Q9</accession>
<dbReference type="InterPro" id="IPR000615">
    <property type="entry name" value="Bestrophin"/>
</dbReference>
<dbReference type="AlphaFoldDB" id="F2U7Q9"/>
<evidence type="ECO:0008006" key="10">
    <source>
        <dbReference type="Google" id="ProtNLM"/>
    </source>
</evidence>
<proteinExistence type="inferred from homology"/>
<dbReference type="GO" id="GO:0005254">
    <property type="term" value="F:chloride channel activity"/>
    <property type="evidence" value="ECO:0007669"/>
    <property type="project" value="InterPro"/>
</dbReference>
<dbReference type="OrthoDB" id="201595at2759"/>
<keyword evidence="4 7" id="KW-0472">Membrane</keyword>
<dbReference type="GO" id="GO:0016020">
    <property type="term" value="C:membrane"/>
    <property type="evidence" value="ECO:0007669"/>
    <property type="project" value="UniProtKB-SubCell"/>
</dbReference>